<dbReference type="RefSeq" id="XP_010907075.1">
    <property type="nucleotide sequence ID" value="XM_010908773.3"/>
</dbReference>
<dbReference type="Gene3D" id="3.40.525.10">
    <property type="entry name" value="CRAL-TRIO lipid binding domain"/>
    <property type="match status" value="1"/>
</dbReference>
<keyword evidence="1" id="KW-0472">Membrane</keyword>
<keyword evidence="1" id="KW-0812">Transmembrane</keyword>
<evidence type="ECO:0000256" key="1">
    <source>
        <dbReference type="SAM" id="Phobius"/>
    </source>
</evidence>
<dbReference type="SMART" id="SM00516">
    <property type="entry name" value="SEC14"/>
    <property type="match status" value="1"/>
</dbReference>
<dbReference type="Pfam" id="PF00650">
    <property type="entry name" value="CRAL_TRIO"/>
    <property type="match status" value="1"/>
</dbReference>
<evidence type="ECO:0000313" key="3">
    <source>
        <dbReference type="Proteomes" id="UP000504607"/>
    </source>
</evidence>
<dbReference type="PROSITE" id="PS50191">
    <property type="entry name" value="CRAL_TRIO"/>
    <property type="match status" value="1"/>
</dbReference>
<proteinExistence type="predicted"/>
<organism evidence="3 4">
    <name type="scientific">Elaeis guineensis var. tenera</name>
    <name type="common">Oil palm</name>
    <dbReference type="NCBI Taxonomy" id="51953"/>
    <lineage>
        <taxon>Eukaryota</taxon>
        <taxon>Viridiplantae</taxon>
        <taxon>Streptophyta</taxon>
        <taxon>Embryophyta</taxon>
        <taxon>Tracheophyta</taxon>
        <taxon>Spermatophyta</taxon>
        <taxon>Magnoliopsida</taxon>
        <taxon>Liliopsida</taxon>
        <taxon>Arecaceae</taxon>
        <taxon>Arecoideae</taxon>
        <taxon>Cocoseae</taxon>
        <taxon>Elaeidinae</taxon>
        <taxon>Elaeis</taxon>
    </lineage>
</organism>
<dbReference type="OrthoDB" id="1434354at2759"/>
<dbReference type="GeneID" id="105033833"/>
<name>A0A6I9QCG2_ELAGV</name>
<gene>
    <name evidence="4" type="primary">LOC105033833</name>
</gene>
<keyword evidence="3" id="KW-1185">Reference proteome</keyword>
<dbReference type="AlphaFoldDB" id="A0A6I9QCG2"/>
<evidence type="ECO:0000313" key="4">
    <source>
        <dbReference type="RefSeq" id="XP_010907075.1"/>
    </source>
</evidence>
<dbReference type="SUPFAM" id="SSF52087">
    <property type="entry name" value="CRAL/TRIO domain"/>
    <property type="match status" value="1"/>
</dbReference>
<dbReference type="PANTHER" id="PTHR47041">
    <property type="entry name" value="SEC14 CYTOSOLIC FACTOR FAMILY PROTEIN / PHOSPHOGLYCERIDE TRANSFER FAMILY PROTEIN"/>
    <property type="match status" value="1"/>
</dbReference>
<dbReference type="FunCoup" id="A0A6I9QCG2">
    <property type="interactions" value="730"/>
</dbReference>
<feature type="transmembrane region" description="Helical" evidence="1">
    <location>
        <begin position="422"/>
        <end position="443"/>
    </location>
</feature>
<feature type="domain" description="CRAL-TRIO" evidence="2">
    <location>
        <begin position="212"/>
        <end position="373"/>
    </location>
</feature>
<dbReference type="InterPro" id="IPR036865">
    <property type="entry name" value="CRAL-TRIO_dom_sf"/>
</dbReference>
<dbReference type="CDD" id="cd00170">
    <property type="entry name" value="SEC14"/>
    <property type="match status" value="1"/>
</dbReference>
<evidence type="ECO:0000259" key="2">
    <source>
        <dbReference type="PROSITE" id="PS50191"/>
    </source>
</evidence>
<protein>
    <submittedName>
        <fullName evidence="4">SEC14-like protein 5</fullName>
    </submittedName>
</protein>
<reference evidence="4" key="1">
    <citation type="submission" date="2025-08" db="UniProtKB">
        <authorList>
            <consortium name="RefSeq"/>
        </authorList>
    </citation>
    <scope>IDENTIFICATION</scope>
</reference>
<dbReference type="InParanoid" id="A0A6I9QCG2"/>
<dbReference type="KEGG" id="egu:105033833"/>
<accession>A0A6I9QCG2</accession>
<dbReference type="PANTHER" id="PTHR47041:SF2">
    <property type="entry name" value="SEC14 CYTOSOLIC FACTOR FAMILY PROTEIN _ PHOSPHOGLYCERIDE TRANSFER FAMILY PROTEIN"/>
    <property type="match status" value="1"/>
</dbReference>
<dbReference type="Proteomes" id="UP000504607">
    <property type="component" value="Unplaced"/>
</dbReference>
<sequence length="451" mass="51414">MPKRTLVASSPRHISPKTFKHISPPKCLSLRRGPTREIAFFLLKVAALEAVRRLSRARCPFVWRAVQAFQCLCYPPFKWIQRWTPLRIFVKGAQNVSRPLLFLSITTAFSDHFENCKKTSDSVDDAEAHCESPSRPSTSDIRNFVESPKDTLSEPWLVQLSRELEKQGITLPERIDEDELHRFYTASNGDISCLLSSLKRTIRWRETYNVLSSQELEMWSHLVFWHGFDVMLRPCLVIRLGLACSTLMPQNRPCFVQAVVSQVEQGVLHLVNEENPRITVLVDCEGLSPLKFPMQMMRSCSTLVQDHYPDRLGTLFVIRLPSVVRVIAQTFFQVLKPTTRQKLRVEGETYLKVLSEFLQSVPAFVGGNCTCSHCRRLVAGNSLGRMEDMSRSRHHRNVSDDDAAVNGYPTTDLPMNDNCDHVLRAVIVVFLMLLIVISIFAGMNDSEYLSS</sequence>
<dbReference type="InterPro" id="IPR001251">
    <property type="entry name" value="CRAL-TRIO_dom"/>
</dbReference>
<keyword evidence="1" id="KW-1133">Transmembrane helix</keyword>